<dbReference type="Gene3D" id="3.80.10.10">
    <property type="entry name" value="Ribonuclease Inhibitor"/>
    <property type="match status" value="1"/>
</dbReference>
<dbReference type="AlphaFoldDB" id="A0A409Y5E9"/>
<dbReference type="Proteomes" id="UP000284706">
    <property type="component" value="Unassembled WGS sequence"/>
</dbReference>
<dbReference type="SUPFAM" id="SSF52047">
    <property type="entry name" value="RNI-like"/>
    <property type="match status" value="1"/>
</dbReference>
<dbReference type="OrthoDB" id="3045590at2759"/>
<keyword evidence="2" id="KW-1185">Reference proteome</keyword>
<gene>
    <name evidence="1" type="ORF">CVT26_003238</name>
</gene>
<name>A0A409Y5E9_9AGAR</name>
<protein>
    <recommendedName>
        <fullName evidence="3">F-box domain-containing protein</fullName>
    </recommendedName>
</protein>
<proteinExistence type="predicted"/>
<comment type="caution">
    <text evidence="1">The sequence shown here is derived from an EMBL/GenBank/DDBJ whole genome shotgun (WGS) entry which is preliminary data.</text>
</comment>
<evidence type="ECO:0008006" key="3">
    <source>
        <dbReference type="Google" id="ProtNLM"/>
    </source>
</evidence>
<evidence type="ECO:0000313" key="1">
    <source>
        <dbReference type="EMBL" id="PPQ98193.1"/>
    </source>
</evidence>
<accession>A0A409Y5E9</accession>
<dbReference type="InParanoid" id="A0A409Y5E9"/>
<dbReference type="InterPro" id="IPR032675">
    <property type="entry name" value="LRR_dom_sf"/>
</dbReference>
<dbReference type="EMBL" id="NHYE01001141">
    <property type="protein sequence ID" value="PPQ98193.1"/>
    <property type="molecule type" value="Genomic_DNA"/>
</dbReference>
<evidence type="ECO:0000313" key="2">
    <source>
        <dbReference type="Proteomes" id="UP000284706"/>
    </source>
</evidence>
<organism evidence="1 2">
    <name type="scientific">Gymnopilus dilepis</name>
    <dbReference type="NCBI Taxonomy" id="231916"/>
    <lineage>
        <taxon>Eukaryota</taxon>
        <taxon>Fungi</taxon>
        <taxon>Dikarya</taxon>
        <taxon>Basidiomycota</taxon>
        <taxon>Agaricomycotina</taxon>
        <taxon>Agaricomycetes</taxon>
        <taxon>Agaricomycetidae</taxon>
        <taxon>Agaricales</taxon>
        <taxon>Agaricineae</taxon>
        <taxon>Hymenogastraceae</taxon>
        <taxon>Gymnopilus</taxon>
    </lineage>
</organism>
<sequence length="560" mass="63845">MSTSHTPNPGITQGGAIFRLHEDILWRIFLMNANMDWDRRLLLRVDHPDYLIRRAKRSLTVTRRSSQVCHLWRRVILDSPSIWARLVDWPMLQQKTDDWLCEVIRRSGQSPLCIKSENPVNEDAKLHILMSLLDANWHRVRKINFGLGSTCDVSSDVVKKLYEVLSRPTKCLQSLILSLDAYDRFAFPEAPILFSNDGASLRELDLHWANLTFDPKVLAFIVNATHLDISTIIEALTHMQLLEHLEIRDCHLIKYEQIGARKAWINLPRLRYVRVVDPLFGAAATIIDAILPNALCVFNYSCRYPIKIDLPGDPLSDEFVDACRDDNLKRLSGTFHSMVDKFMTHQVVEALDVMLDQSCFIFQDIAGLSFQMTHYSSKEHITLGLSVIGPLAVEQLRSLFDSVNSTALPAGIKEIRLDIDPDVVNFADFNFARFFEAMPLLEHIAIKGSLGDVLLFLPFSAEDHGSNAFPRLEKLSLLNGVLHAPNGLEQLLFFLQRRWYNGVPIKVLDILLTKGRRYDFRRLDEMAGLKVTCGFSGDGTRRQDNEYLCGSGNPEKLLFE</sequence>
<reference evidence="1 2" key="1">
    <citation type="journal article" date="2018" name="Evol. Lett.">
        <title>Horizontal gene cluster transfer increased hallucinogenic mushroom diversity.</title>
        <authorList>
            <person name="Reynolds H.T."/>
            <person name="Vijayakumar V."/>
            <person name="Gluck-Thaler E."/>
            <person name="Korotkin H.B."/>
            <person name="Matheny P.B."/>
            <person name="Slot J.C."/>
        </authorList>
    </citation>
    <scope>NUCLEOTIDE SEQUENCE [LARGE SCALE GENOMIC DNA]</scope>
    <source>
        <strain evidence="1 2">SRW20</strain>
    </source>
</reference>